<dbReference type="GO" id="GO:0004674">
    <property type="term" value="F:protein serine/threonine kinase activity"/>
    <property type="evidence" value="ECO:0007669"/>
    <property type="project" value="TreeGrafter"/>
</dbReference>
<evidence type="ECO:0000313" key="2">
    <source>
        <dbReference type="EMBL" id="TQN73127.1"/>
    </source>
</evidence>
<feature type="domain" description="Protein kinase" evidence="1">
    <location>
        <begin position="1"/>
        <end position="287"/>
    </location>
</feature>
<dbReference type="GO" id="GO:0005524">
    <property type="term" value="F:ATP binding"/>
    <property type="evidence" value="ECO:0007669"/>
    <property type="project" value="InterPro"/>
</dbReference>
<dbReference type="AlphaFoldDB" id="A0A5Q4C372"/>
<dbReference type="InterPro" id="IPR001245">
    <property type="entry name" value="Ser-Thr/Tyr_kinase_cat_dom"/>
</dbReference>
<comment type="caution">
    <text evidence="2">The sequence shown here is derived from an EMBL/GenBank/DDBJ whole genome shotgun (WGS) entry which is preliminary data.</text>
</comment>
<accession>A0A5Q4C372</accession>
<dbReference type="Proteomes" id="UP000326340">
    <property type="component" value="Unassembled WGS sequence"/>
</dbReference>
<dbReference type="Pfam" id="PF07714">
    <property type="entry name" value="PK_Tyr_Ser-Thr"/>
    <property type="match status" value="1"/>
</dbReference>
<dbReference type="EMBL" id="PUHP01000119">
    <property type="protein sequence ID" value="TQN73127.1"/>
    <property type="molecule type" value="Genomic_DNA"/>
</dbReference>
<dbReference type="InterPro" id="IPR011009">
    <property type="entry name" value="Kinase-like_dom_sf"/>
</dbReference>
<dbReference type="Gene3D" id="1.10.510.10">
    <property type="entry name" value="Transferase(Phosphotransferase) domain 1"/>
    <property type="match status" value="1"/>
</dbReference>
<dbReference type="OrthoDB" id="4062651at2759"/>
<dbReference type="SMART" id="SM00220">
    <property type="entry name" value="S_TKc"/>
    <property type="match status" value="1"/>
</dbReference>
<name>A0A5Q4C372_9PEZI</name>
<gene>
    <name evidence="2" type="primary">JAK1</name>
    <name evidence="2" type="ORF">CSHISOI_02371</name>
</gene>
<keyword evidence="2" id="KW-0808">Transferase</keyword>
<sequence>MGLAPIAIFINSRIKVLMRTDHSVIYFDKTEPEVALKAETIWIDGVPYGLPSMAAQTSFDLSREHDVYTALGCHQCITRCFGLVHDDNGNAIALKLERASKGNLRHFIEETPEVPSMYRRLEMADALVKCVAYIHSRGVVWGDLSTRNVLVFDDDSLKVCDFASSALDNVYPHFGIHTYEPGYCPALPEDQVRALSMMQRELYALGSAVLEVTAWKFPYADVSGDIWGIIESGTMPVIADNNPARDIITRCWDFGYDSAEAVADDLADVLVRLRNNQPITQMTTNGT</sequence>
<dbReference type="PANTHER" id="PTHR24359:SF1">
    <property type="entry name" value="INHIBITOR OF NUCLEAR FACTOR KAPPA-B KINASE EPSILON SUBUNIT HOMOLOG 1-RELATED"/>
    <property type="match status" value="1"/>
</dbReference>
<dbReference type="InterPro" id="IPR000719">
    <property type="entry name" value="Prot_kinase_dom"/>
</dbReference>
<keyword evidence="2" id="KW-0418">Kinase</keyword>
<dbReference type="PANTHER" id="PTHR24359">
    <property type="entry name" value="SERINE/THREONINE-PROTEIN KINASE SBK1"/>
    <property type="match status" value="1"/>
</dbReference>
<keyword evidence="3" id="KW-1185">Reference proteome</keyword>
<protein>
    <submittedName>
        <fullName evidence="2">Tyrosine-protein kinase JAK1</fullName>
    </submittedName>
</protein>
<evidence type="ECO:0000313" key="3">
    <source>
        <dbReference type="Proteomes" id="UP000326340"/>
    </source>
</evidence>
<dbReference type="PROSITE" id="PS50011">
    <property type="entry name" value="PROTEIN_KINASE_DOM"/>
    <property type="match status" value="1"/>
</dbReference>
<proteinExistence type="predicted"/>
<reference evidence="2 3" key="1">
    <citation type="journal article" date="2019" name="Sci. Rep.">
        <title>Colletotrichum shisoi sp. nov., an anthracnose pathogen of Perilla frutescens in Japan: molecular phylogenetic, morphological and genomic evidence.</title>
        <authorList>
            <person name="Gan P."/>
            <person name="Tsushima A."/>
            <person name="Hiroyama R."/>
            <person name="Narusaka M."/>
            <person name="Takano Y."/>
            <person name="Narusaka Y."/>
            <person name="Kawaradani M."/>
            <person name="Damm U."/>
            <person name="Shirasu K."/>
        </authorList>
    </citation>
    <scope>NUCLEOTIDE SEQUENCE [LARGE SCALE GENOMIC DNA]</scope>
    <source>
        <strain evidence="2 3">PG-2018a</strain>
    </source>
</reference>
<evidence type="ECO:0000259" key="1">
    <source>
        <dbReference type="PROSITE" id="PS50011"/>
    </source>
</evidence>
<dbReference type="SUPFAM" id="SSF56112">
    <property type="entry name" value="Protein kinase-like (PK-like)"/>
    <property type="match status" value="1"/>
</dbReference>
<organism evidence="2 3">
    <name type="scientific">Colletotrichum shisoi</name>
    <dbReference type="NCBI Taxonomy" id="2078593"/>
    <lineage>
        <taxon>Eukaryota</taxon>
        <taxon>Fungi</taxon>
        <taxon>Dikarya</taxon>
        <taxon>Ascomycota</taxon>
        <taxon>Pezizomycotina</taxon>
        <taxon>Sordariomycetes</taxon>
        <taxon>Hypocreomycetidae</taxon>
        <taxon>Glomerellales</taxon>
        <taxon>Glomerellaceae</taxon>
        <taxon>Colletotrichum</taxon>
        <taxon>Colletotrichum destructivum species complex</taxon>
    </lineage>
</organism>